<evidence type="ECO:0000256" key="1">
    <source>
        <dbReference type="SAM" id="MobiDB-lite"/>
    </source>
</evidence>
<feature type="compositionally biased region" description="Polar residues" evidence="1">
    <location>
        <begin position="1"/>
        <end position="11"/>
    </location>
</feature>
<reference evidence="3" key="1">
    <citation type="journal article" date="2019" name="Int. J. Syst. Evol. Microbiol.">
        <title>The Global Catalogue of Microorganisms (GCM) 10K type strain sequencing project: providing services to taxonomists for standard genome sequencing and annotation.</title>
        <authorList>
            <consortium name="The Broad Institute Genomics Platform"/>
            <consortium name="The Broad Institute Genome Sequencing Center for Infectious Disease"/>
            <person name="Wu L."/>
            <person name="Ma J."/>
        </authorList>
    </citation>
    <scope>NUCLEOTIDE SEQUENCE [LARGE SCALE GENOMIC DNA]</scope>
    <source>
        <strain evidence="3">CGMCC 1.16026</strain>
    </source>
</reference>
<keyword evidence="3" id="KW-1185">Reference proteome</keyword>
<dbReference type="Proteomes" id="UP001596391">
    <property type="component" value="Unassembled WGS sequence"/>
</dbReference>
<comment type="caution">
    <text evidence="2">The sequence shown here is derived from an EMBL/GenBank/DDBJ whole genome shotgun (WGS) entry which is preliminary data.</text>
</comment>
<feature type="region of interest" description="Disordered" evidence="1">
    <location>
        <begin position="1"/>
        <end position="24"/>
    </location>
</feature>
<proteinExistence type="predicted"/>
<protein>
    <submittedName>
        <fullName evidence="2">Uncharacterized protein</fullName>
    </submittedName>
</protein>
<dbReference type="RefSeq" id="WP_263371603.1">
    <property type="nucleotide sequence ID" value="NZ_JAGSYD010000003.1"/>
</dbReference>
<name>A0ABW1Z7X6_9BACT</name>
<evidence type="ECO:0000313" key="2">
    <source>
        <dbReference type="EMBL" id="MFC6645219.1"/>
    </source>
</evidence>
<sequence>MPLASSAQQPLAQGLGRHEGTDAESGIRYVRISMNGALTKPTDPPITTHPAAEPNEQLPTLVGECSVTPQGKAHFDLFLNAGGVADPGFVPPWKPTAAHPVQPPPQKTMLTLEFLGYRKVKPVARQFEKLRSAPGEFRYLSPGIHSANLEEINFYFLYLRALPTLRASNQDFAVDFAVTDWLNQLAKEPLCGNFHF</sequence>
<organism evidence="2 3">
    <name type="scientific">Granulicella cerasi</name>
    <dbReference type="NCBI Taxonomy" id="741063"/>
    <lineage>
        <taxon>Bacteria</taxon>
        <taxon>Pseudomonadati</taxon>
        <taxon>Acidobacteriota</taxon>
        <taxon>Terriglobia</taxon>
        <taxon>Terriglobales</taxon>
        <taxon>Acidobacteriaceae</taxon>
        <taxon>Granulicella</taxon>
    </lineage>
</organism>
<gene>
    <name evidence="2" type="ORF">ACFQBQ_06370</name>
</gene>
<dbReference type="EMBL" id="JBHSWI010000001">
    <property type="protein sequence ID" value="MFC6645219.1"/>
    <property type="molecule type" value="Genomic_DNA"/>
</dbReference>
<accession>A0ABW1Z7X6</accession>
<evidence type="ECO:0000313" key="3">
    <source>
        <dbReference type="Proteomes" id="UP001596391"/>
    </source>
</evidence>